<keyword evidence="7" id="KW-0175">Coiled coil</keyword>
<dbReference type="SMART" id="SM01215">
    <property type="entry name" value="Fmp27_SW"/>
    <property type="match status" value="1"/>
</dbReference>
<dbReference type="PROSITE" id="PS51192">
    <property type="entry name" value="HELICASE_ATP_BIND_1"/>
    <property type="match status" value="1"/>
</dbReference>
<dbReference type="CDD" id="cd17917">
    <property type="entry name" value="DEXHc_RHA-like"/>
    <property type="match status" value="1"/>
</dbReference>
<name>A0A0E9N7H6_SAICN</name>
<feature type="compositionally biased region" description="Basic and acidic residues" evidence="8">
    <location>
        <begin position="4289"/>
        <end position="4307"/>
    </location>
</feature>
<dbReference type="InterPro" id="IPR019449">
    <property type="entry name" value="FMP27_WPPW_RBG"/>
</dbReference>
<feature type="region of interest" description="Disordered" evidence="8">
    <location>
        <begin position="2901"/>
        <end position="2945"/>
    </location>
</feature>
<dbReference type="SMART" id="SM00165">
    <property type="entry name" value="UBA"/>
    <property type="match status" value="1"/>
</dbReference>
<dbReference type="PANTHER" id="PTHR15678">
    <property type="entry name" value="ANTIGEN MLAA-22-RELATED"/>
    <property type="match status" value="1"/>
</dbReference>
<dbReference type="Proteomes" id="UP000033140">
    <property type="component" value="Unassembled WGS sequence"/>
</dbReference>
<dbReference type="Pfam" id="PF10344">
    <property type="entry name" value="Hobbit"/>
    <property type="match status" value="1"/>
</dbReference>
<reference evidence="13 14" key="2">
    <citation type="journal article" date="2014" name="J. Gen. Appl. Microbiol.">
        <title>The early diverging ascomycetous budding yeast Saitoella complicata has three histone deacetylases belonging to the Clr6, Hos2, and Rpd3 lineages.</title>
        <authorList>
            <person name="Nishida H."/>
            <person name="Matsumoto T."/>
            <person name="Kondo S."/>
            <person name="Hamamoto M."/>
            <person name="Yoshikawa H."/>
        </authorList>
    </citation>
    <scope>NUCLEOTIDE SEQUENCE [LARGE SCALE GENOMIC DNA]</scope>
    <source>
        <strain evidence="13 14">NRRL Y-17804</strain>
    </source>
</reference>
<feature type="compositionally biased region" description="Low complexity" evidence="8">
    <location>
        <begin position="2555"/>
        <end position="2572"/>
    </location>
</feature>
<evidence type="ECO:0000256" key="1">
    <source>
        <dbReference type="ARBA" id="ARBA00012552"/>
    </source>
</evidence>
<keyword evidence="3" id="KW-0378">Hydrolase</keyword>
<feature type="compositionally biased region" description="Acidic residues" evidence="8">
    <location>
        <begin position="2515"/>
        <end position="2542"/>
    </location>
</feature>
<dbReference type="GO" id="GO:0003724">
    <property type="term" value="F:RNA helicase activity"/>
    <property type="evidence" value="ECO:0007669"/>
    <property type="project" value="UniProtKB-EC"/>
</dbReference>
<feature type="compositionally biased region" description="Polar residues" evidence="8">
    <location>
        <begin position="2743"/>
        <end position="2757"/>
    </location>
</feature>
<dbReference type="GO" id="GO:0016787">
    <property type="term" value="F:hydrolase activity"/>
    <property type="evidence" value="ECO:0007669"/>
    <property type="project" value="UniProtKB-KW"/>
</dbReference>
<dbReference type="InterPro" id="IPR027417">
    <property type="entry name" value="P-loop_NTPase"/>
</dbReference>
<dbReference type="Pfam" id="PF07717">
    <property type="entry name" value="OB_NTP_bind"/>
    <property type="match status" value="1"/>
</dbReference>
<evidence type="ECO:0000313" key="14">
    <source>
        <dbReference type="Proteomes" id="UP000033140"/>
    </source>
</evidence>
<evidence type="ECO:0000256" key="2">
    <source>
        <dbReference type="ARBA" id="ARBA00022741"/>
    </source>
</evidence>
<keyword evidence="5" id="KW-0067">ATP-binding</keyword>
<dbReference type="InterPro" id="IPR006575">
    <property type="entry name" value="RWD_dom"/>
</dbReference>
<dbReference type="Pfam" id="PF00270">
    <property type="entry name" value="DEAD"/>
    <property type="match status" value="1"/>
</dbReference>
<keyword evidence="2" id="KW-0547">Nucleotide-binding</keyword>
<evidence type="ECO:0000259" key="10">
    <source>
        <dbReference type="PROSITE" id="PS50908"/>
    </source>
</evidence>
<evidence type="ECO:0000256" key="7">
    <source>
        <dbReference type="SAM" id="Coils"/>
    </source>
</evidence>
<dbReference type="Pfam" id="PF26026">
    <property type="entry name" value="RNA_hel_CTD"/>
    <property type="match status" value="1"/>
</dbReference>
<dbReference type="FunFam" id="3.40.50.300:FF:000868">
    <property type="entry name" value="DEAD/DEAH box helicase, putative"/>
    <property type="match status" value="1"/>
</dbReference>
<dbReference type="FunFam" id="3.40.50.300:FF:000500">
    <property type="entry name" value="ATP-dependent RNA helicase DHX29"/>
    <property type="match status" value="1"/>
</dbReference>
<dbReference type="SUPFAM" id="SSF54495">
    <property type="entry name" value="UBC-like"/>
    <property type="match status" value="1"/>
</dbReference>
<dbReference type="InterPro" id="IPR045167">
    <property type="entry name" value="Hobbit"/>
</dbReference>
<dbReference type="InterPro" id="IPR019441">
    <property type="entry name" value="FMP27/BLTP2/Hobbit_GFWDK_RBG"/>
</dbReference>
<evidence type="ECO:0000256" key="8">
    <source>
        <dbReference type="SAM" id="MobiDB-lite"/>
    </source>
</evidence>
<dbReference type="InterPro" id="IPR002464">
    <property type="entry name" value="DNA/RNA_helicase_DEAH_CS"/>
</dbReference>
<dbReference type="InterPro" id="IPR001650">
    <property type="entry name" value="Helicase_C-like"/>
</dbReference>
<feature type="region of interest" description="Disordered" evidence="8">
    <location>
        <begin position="2726"/>
        <end position="2819"/>
    </location>
</feature>
<dbReference type="InterPro" id="IPR056328">
    <property type="entry name" value="DSRM_DHX29"/>
</dbReference>
<dbReference type="SMART" id="SM00487">
    <property type="entry name" value="DEXDc"/>
    <property type="match status" value="1"/>
</dbReference>
<feature type="compositionally biased region" description="Basic and acidic residues" evidence="8">
    <location>
        <begin position="2611"/>
        <end position="2621"/>
    </location>
</feature>
<proteinExistence type="predicted"/>
<dbReference type="CDD" id="cd18791">
    <property type="entry name" value="SF2_C_RHA"/>
    <property type="match status" value="1"/>
</dbReference>
<dbReference type="SMART" id="SM00847">
    <property type="entry name" value="HA2"/>
    <property type="match status" value="1"/>
</dbReference>
<dbReference type="InterPro" id="IPR016135">
    <property type="entry name" value="UBQ-conjugating_enzyme/RWD"/>
</dbReference>
<dbReference type="PROSITE" id="PS50030">
    <property type="entry name" value="UBA"/>
    <property type="match status" value="1"/>
</dbReference>
<dbReference type="CDD" id="cd22265">
    <property type="entry name" value="UDM1_RNF168"/>
    <property type="match status" value="1"/>
</dbReference>
<evidence type="ECO:0000256" key="4">
    <source>
        <dbReference type="ARBA" id="ARBA00022806"/>
    </source>
</evidence>
<dbReference type="InterPro" id="IPR059023">
    <property type="entry name" value="RNA_hel_CTD"/>
</dbReference>
<evidence type="ECO:0000256" key="5">
    <source>
        <dbReference type="ARBA" id="ARBA00022840"/>
    </source>
</evidence>
<dbReference type="SMART" id="SM01216">
    <property type="entry name" value="Fmp27_WPPW"/>
    <property type="match status" value="1"/>
</dbReference>
<feature type="compositionally biased region" description="Basic residues" evidence="8">
    <location>
        <begin position="2727"/>
        <end position="2741"/>
    </location>
</feature>
<dbReference type="SMART" id="SM00490">
    <property type="entry name" value="HELICc"/>
    <property type="match status" value="1"/>
</dbReference>
<protein>
    <recommendedName>
        <fullName evidence="1">RNA helicase</fullName>
        <ecNumber evidence="1">3.6.4.13</ecNumber>
    </recommendedName>
</protein>
<evidence type="ECO:0000259" key="11">
    <source>
        <dbReference type="PROSITE" id="PS51192"/>
    </source>
</evidence>
<dbReference type="CDD" id="cd23827">
    <property type="entry name" value="RWD_YLR419W-like"/>
    <property type="match status" value="1"/>
</dbReference>
<feature type="compositionally biased region" description="Polar residues" evidence="8">
    <location>
        <begin position="2778"/>
        <end position="2787"/>
    </location>
</feature>
<feature type="region of interest" description="Disordered" evidence="8">
    <location>
        <begin position="669"/>
        <end position="718"/>
    </location>
</feature>
<evidence type="ECO:0000259" key="9">
    <source>
        <dbReference type="PROSITE" id="PS50030"/>
    </source>
</evidence>
<feature type="domain" description="UBA" evidence="9">
    <location>
        <begin position="3230"/>
        <end position="3270"/>
    </location>
</feature>
<dbReference type="Gene3D" id="3.40.50.300">
    <property type="entry name" value="P-loop containing nucleotide triphosphate hydrolases"/>
    <property type="match status" value="2"/>
</dbReference>
<feature type="region of interest" description="Disordered" evidence="8">
    <location>
        <begin position="1024"/>
        <end position="1054"/>
    </location>
</feature>
<dbReference type="Pfam" id="PF24385">
    <property type="entry name" value="DSRM_DHX29"/>
    <property type="match status" value="1"/>
</dbReference>
<accession>A0A0E9N7H6</accession>
<dbReference type="Gene3D" id="3.10.110.10">
    <property type="entry name" value="Ubiquitin Conjugating Enzyme"/>
    <property type="match status" value="1"/>
</dbReference>
<keyword evidence="4" id="KW-0347">Helicase</keyword>
<dbReference type="InterPro" id="IPR015940">
    <property type="entry name" value="UBA"/>
</dbReference>
<dbReference type="Pfam" id="PF05773">
    <property type="entry name" value="RWD"/>
    <property type="match status" value="1"/>
</dbReference>
<dbReference type="GO" id="GO:0005524">
    <property type="term" value="F:ATP binding"/>
    <property type="evidence" value="ECO:0007669"/>
    <property type="project" value="UniProtKB-KW"/>
</dbReference>
<dbReference type="SMART" id="SM01214">
    <property type="entry name" value="Fmp27_GFWDK"/>
    <property type="match status" value="1"/>
</dbReference>
<keyword evidence="14" id="KW-1185">Reference proteome</keyword>
<feature type="domain" description="RWD" evidence="10">
    <location>
        <begin position="3289"/>
        <end position="3387"/>
    </location>
</feature>
<dbReference type="STRING" id="698492.A0A0E9N7H6"/>
<reference evidence="13 14" key="1">
    <citation type="journal article" date="2011" name="J. Gen. Appl. Microbiol.">
        <title>Draft genome sequencing of the enigmatic yeast Saitoella complicata.</title>
        <authorList>
            <person name="Nishida H."/>
            <person name="Hamamoto M."/>
            <person name="Sugiyama J."/>
        </authorList>
    </citation>
    <scope>NUCLEOTIDE SEQUENCE [LARGE SCALE GENOMIC DNA]</scope>
    <source>
        <strain evidence="13 14">NRRL Y-17804</strain>
    </source>
</reference>
<dbReference type="InterPro" id="IPR007502">
    <property type="entry name" value="Helicase-assoc_dom"/>
</dbReference>
<feature type="compositionally biased region" description="Low complexity" evidence="8">
    <location>
        <begin position="2905"/>
        <end position="2929"/>
    </location>
</feature>
<evidence type="ECO:0000259" key="12">
    <source>
        <dbReference type="PROSITE" id="PS51194"/>
    </source>
</evidence>
<dbReference type="Pfam" id="PF00271">
    <property type="entry name" value="Helicase_C"/>
    <property type="match status" value="1"/>
</dbReference>
<dbReference type="Pfam" id="PF21010">
    <property type="entry name" value="HA2_C"/>
    <property type="match status" value="1"/>
</dbReference>
<evidence type="ECO:0000256" key="6">
    <source>
        <dbReference type="ARBA" id="ARBA00047984"/>
    </source>
</evidence>
<feature type="compositionally biased region" description="Basic and acidic residues" evidence="8">
    <location>
        <begin position="701"/>
        <end position="718"/>
    </location>
</feature>
<feature type="compositionally biased region" description="Low complexity" evidence="8">
    <location>
        <begin position="2801"/>
        <end position="2818"/>
    </location>
</feature>
<dbReference type="EMBL" id="BACD03000001">
    <property type="protein sequence ID" value="GAO45862.1"/>
    <property type="molecule type" value="Genomic_DNA"/>
</dbReference>
<dbReference type="SUPFAM" id="SSF52540">
    <property type="entry name" value="P-loop containing nucleoside triphosphate hydrolases"/>
    <property type="match status" value="1"/>
</dbReference>
<gene>
    <name evidence="13" type="ORF">G7K_0110-t1</name>
</gene>
<dbReference type="PROSITE" id="PS00690">
    <property type="entry name" value="DEAH_ATP_HELICASE"/>
    <property type="match status" value="1"/>
</dbReference>
<feature type="compositionally biased region" description="Polar residues" evidence="8">
    <location>
        <begin position="4266"/>
        <end position="4281"/>
    </location>
</feature>
<feature type="region of interest" description="Disordered" evidence="8">
    <location>
        <begin position="4252"/>
        <end position="4308"/>
    </location>
</feature>
<dbReference type="EC" id="3.6.4.13" evidence="1"/>
<feature type="domain" description="Helicase C-terminal" evidence="12">
    <location>
        <begin position="3712"/>
        <end position="3886"/>
    </location>
</feature>
<feature type="region of interest" description="Disordered" evidence="8">
    <location>
        <begin position="1792"/>
        <end position="1812"/>
    </location>
</feature>
<feature type="compositionally biased region" description="Basic and acidic residues" evidence="8">
    <location>
        <begin position="1024"/>
        <end position="1052"/>
    </location>
</feature>
<dbReference type="Gene3D" id="1.20.120.1080">
    <property type="match status" value="1"/>
</dbReference>
<evidence type="ECO:0000313" key="13">
    <source>
        <dbReference type="EMBL" id="GAO45862.1"/>
    </source>
</evidence>
<dbReference type="GO" id="GO:0005681">
    <property type="term" value="C:spliceosomal complex"/>
    <property type="evidence" value="ECO:0007669"/>
    <property type="project" value="UniProtKB-ARBA"/>
</dbReference>
<sequence>MFSFSNLVAIAIVFLILLPFSTFAILHTITGIKVRSYGYLSLRRLSYTTPVGIRLYVRSVGLSLHRPTIARNTWISIVVTGIKVQLRPEHVAKHMKGRKSPDHVAVKESAEEQLRILGEKLSNVTKWINIVDVQIDNTSLEVIEVGTWQIGRLHVAAETSACNDGRKGFGIRNSGTRGRAQSLPGVSPCQSTVVTAMIQHVLVTPPDADAEAVELFDMSLFTVTISASADKGVTKVKLEARLTKLFVPVDCFLHVLEEFRVRCLVEQDVSVSETMHENPPKPPNPILQVIDEVHVYIGALEVTTALAQLQPTGIPSRFTLSLKDAGLEFEKIPQTSAVHRMHFHPDTISHQAILTAVSITVYGGPEDQQDQLISVPLMTVACKTSMVSRWLGLGKLLDDPNTNLVTVNVVITNPSADLRLDHVPIFLSLLRLSKARKTGQVNSDEKPTLKSRISSTLPRMSLNFTIHEPAMRVLLPSILRNTDGEDSFRDRALVSRQNNVVLDVEGAHTETGQYAMSTAIRWGIQRVYYRIDGATHDVIDFDGLLLRLRTGSAQEPHVSVYSSIENLKVKLDHPDTVACLTEIAHTIDKHVVPTKVVSVLDTLKLPNRLKEKRFFLRNLPEWLHDVRVEGKDVQVALADVEKAISEDAKGTGLQIDSWVADYRVGPHTHKHHHKTLDASIIPPLQDDSGPSPAEPQTPHAKHSDLHDEDHRDNEDEQRMTVVVRALRVLTIDSKKKWDHDEPLLAVPAIHVSMSTASDEESDYGKIRLNVKQADLGYSLNKHYTLLQAINVLRKAAAMSPPAIQRQREDKTVEQGQHVQHKEPLLIDAKVHSLRLRASLPLGRRAMIEVANLEFAKPRWGTPTTKARFVRGYVPNPILNTAWDRVFSLSQVKVEQKYAKGTSQNGDAHSASSKSFILRSDAIRLRIPDRFVLHELIESIINTAKAGKQLQHRFITGSNDYILQPHAEDAKHVPRVRVKSRVTSLILEDDPFESRLGLIWRVGLIEQKARLAREAAFEAKCEKIREEDEKRRARSDAHKRAHFEDQDVDKVSQKTDSSTLADLECAVDAAAEHMQQDAASTDSSVEVADRPQLQPRDTSTSLRYNPETAPEISSSARVDIATAERNLQEHNSTAWIKRFKWANVTRSAKMAALRQKVWGHDDLITHHSGARERILPLPQRPPLMSVVLMDLDFTIDKPSFPPSYLPSFLHDVGKGLPPDTQFSLLIPLSVRWEMSEARVNLRDYPLPLIHIQAPSTNRTSKMPTFSLQADFVIAEELADFESTRHVDVTIIPSDTGRKGSPSFKMTIPRTSNPPKTYSTINIGINSDLPTRFAWGTSLQPAISDAMRVFESFTKPQADVSEKLGFWDKIRLVLHSRMRLNWGKAGDVHFTLKGTRDPYIITGDGAGFLFCWRGETACQIACNPEPRNLLQIESEEFMLAIPDYTKDVFDNPVAAASGDRKVRADQALSEASLKHNDMFQKIVMKLTGRVKWTAGLTFERHCPPDCKDCEGQNKCRLYTFNPHYDVVMKIPQYSILKNGQVRDAFAGFRSNFLHGQLSVTCPSRTEDANLTGVGGKSAVNSIHLTPRVFSHFFSWIHTFSSALNLPCRQGSLFPNPEKSGKKFGAYLATLKYKLELSPLFLSHIYKHKDNRDWEQGTLTATGIKGRIERFSMDMHQRREEHVDQAKDQNKEKKSHMSVNLAEINFIDTDLRAILATAQEYSAKDLHFMRTAQEEQTEADHVVLENQACLGLPTENREWVDMNDFVELDYVLAQKKPECIIMPLAFTPRFTYYRETDPSEHSHGKSRGPHDASRVTKSRFNDEATHDCAMQGIGKNYLAAQLKLAKNREKEISQLIKKNADYLEQIEGQIAATPYKDVAPLIKQSEELVQQSALLYDKRNFMSALTQILIEHFERGNFEVDDEIRKVLEEQAKKEGPANLNDPRLQRLELSPLDDPFHDFSNRFVVHNVQLKWYNAVRNALLSYIHEVGQRRGFIYYMSQRAVQFISNLVEEQREQSESVVGAEEGELKYENEEERATEDLIRQLLEDADQHFVVKDEKSTVKPPKRRDSTAPQQSPRDGRYEWIEDLPDGVGARSQYTVSLIAPQIQLQSEKNDDSAVIVTTQAIRLNIFNLMDKDNFDDDVNGLIQQRFMFSMDNAQFFVAQRKDFMGKIGDLLSANKYGTNENSSWPPWVPLETMFDFVNSPTAFARIVDQTSASCTYSKYNHLRLKYNSSVEDDVENRSRYGLGETERSNICSVNFPKFVVSADARQYRALYVIITDLLMYTEPLQKERTERLERILIAADFSDMRGAVGMVKKLQERIRQLLEIKTQFKIQAENLDEQGCNDQVAVEAEIHDCQEELFFLMKTIIASQHMLEDHESMANSAMRWFLSASEVIWHMNQDDGTPMLDVGLSHATFKRVDNTDNSNFNTLEIEMMQAINLMPGARYTEMVAPYFGETSTVLDARRSKMLRVYWYMLEAIGGISVMDHFELNLFPISVQLEHSVGKNVFAYFLPEDMDEDEAGDPDADDVEGSAELATQDEENPPETNLPKRSRTLSSGSSGAPRPSSSSSRISQFTTASDGTNGIIRVGSLHQNLRASRSRESLATTSTSSDHSEHSAESSGKKKFWQRNAVSTNRVEAEDDLSQMMSRASQNMTLVYVKVPSTVLCLSYKGPKRTNIEDVENFVFNMPTVEFRNKTWSFVELAVHLKREVLKAVLQHTGSLIAEKFTKHKSSKHHPSRSRTRQLSSYQSFTPISALSTDEDDAELPNTDMAQKRLPRSGSTALTRPSTLREEVEPEDEESTGSSSSPVHSVPSSVRPPMAENERLQLGTNGILDEEKSHSLLPHAFGNSIGRHLAHLSHLARHRDGIAEENEESRLKKTKMLLGKFVSSGAMGKAKVAAVPAKTSAVPSKSSKAGSSATPSSSAVSTTKKGAKGKQNEEQPPTPVVKPALVAPASWTGKLPGALLHEHCQKLGWNKVNYDMSHNSSGFTATVVLSNINPKTRLPETTRLHPDADLVSGQPTAVEARHMSATYALHRVSSHKSLQHALPPNHRKLWSDMEAKRKIDVKEGRGWKYSPDPFQTRRERAANTQLPAGESISAKNVKQGGLQSAGKEVASLAPNSRKGQWDPSRTPAVEMSGDVRQRVEGLIRNYHTWSGGPPPNEAQLVERFVVDMGWRKTHVEEACEYAADAEELLEWLLIHVPEDDLPPRFFPPKYSAGGISVGQNTADGLIQETTAKRLSQGGYQLDQCRLALANSNGDECRAAETLFRNLVGYPAPEAQAVSSDLWSEEAISLEAIYVERFLMTPTSWKVSLSTVTGTDGSISVTMYPSSSYPMEPPALFLHAAQLPAHIRLAIARQAGQYAVDNLVGDMMCYAIVEWIEENVQTIIDNPGKLVEVSGGITGFNEATDTSVTKKRKRRLRRVVRSNVQFNSTVDSALSRRLKEAWQARCATREYQAMLSARQKLPAYLQRDHIVQTIMTHRVTLVTGETGSGKSTQVIQFLLDHLLASGQGEGASMVCTQPRRISALGLAERVAAERAVSVGSEVGYAIRGDSKWGQDTAIRFVTTGVVLRWMQTADGELDGISHIILDEVHERSVDSDFLLVILKELVKRRRDLTVVLMSATVNADVFAQYFSEIGPVGRCHIEGRTFPVEDYYLEDLVKAMDYRPTNVSMRGGAHRRGEDGPDDFEEGDFDETVRNVLKTIGDRVDYDLIAKAVQYIDEDLGDNKGGILIFMSGTMEISRAIDAISSLPSRGRYHIMPLHAALPPAEQKRVFPHAPPGERKIIVATNVAETSITIDDIVVVLDSGRVKETVFDPQDNIVRLVETWASRAACKQRRGRAGRVTQGKCYKLFTRRTEKRKMLEQSLPEIARTPLEQLCLSVLAMDVKDVKGFLLKALTPPSVSAMDRALVTLREVGAVHDDREELTALGRHMSMIPADLRCAKLLILASIFGLLDVALTIAAILTVRSPFLSPADRRDEAKEARLAFSNGSGDHLTDVTAFNTWNDMRRSTSNREVRLWCEKNFLSQPTLFDIASTRLQYLSALRETGFLPFSRDAVSSFSVNSGNLALVRAVVAAATYPNIARIQLPDKKYQAISAGAIEVDPEAKAIKFFSRDDGRVFLHPSSTLFSAQTFKDLFLAYFSKQATSKVFLRDATPVGAYAVLFFGGNLEIDVNGRGITVGRWARIKAWARIGVLVGRLRAMLDDLLERRIDDPTAEKKMDIELVACVTQLLQGNVNKDIFQRIGQVGNMGQTEKERTTQKHQTKQPLTQQFLKLNSKTASRGIPDPPRAENKPETESPRTGHSLDHTSLATQVFLAS</sequence>
<feature type="coiled-coil region" evidence="7">
    <location>
        <begin position="2313"/>
        <end position="2340"/>
    </location>
</feature>
<dbReference type="InterPro" id="IPR011709">
    <property type="entry name" value="DEAD-box_helicase_OB_fold"/>
</dbReference>
<dbReference type="PROSITE" id="PS51194">
    <property type="entry name" value="HELICASE_CTER"/>
    <property type="match status" value="1"/>
</dbReference>
<feature type="region of interest" description="Disordered" evidence="8">
    <location>
        <begin position="3101"/>
        <end position="3133"/>
    </location>
</feature>
<dbReference type="GO" id="GO:0003676">
    <property type="term" value="F:nucleic acid binding"/>
    <property type="evidence" value="ECO:0007669"/>
    <property type="project" value="InterPro"/>
</dbReference>
<evidence type="ECO:0000256" key="3">
    <source>
        <dbReference type="ARBA" id="ARBA00022801"/>
    </source>
</evidence>
<organism evidence="13 14">
    <name type="scientific">Saitoella complicata (strain BCRC 22490 / CBS 7301 / JCM 7358 / NBRC 10748 / NRRL Y-17804)</name>
    <dbReference type="NCBI Taxonomy" id="698492"/>
    <lineage>
        <taxon>Eukaryota</taxon>
        <taxon>Fungi</taxon>
        <taxon>Dikarya</taxon>
        <taxon>Ascomycota</taxon>
        <taxon>Taphrinomycotina</taxon>
        <taxon>Taphrinomycotina incertae sedis</taxon>
        <taxon>Saitoella</taxon>
    </lineage>
</organism>
<comment type="catalytic activity">
    <reaction evidence="6">
        <text>ATP + H2O = ADP + phosphate + H(+)</text>
        <dbReference type="Rhea" id="RHEA:13065"/>
        <dbReference type="ChEBI" id="CHEBI:15377"/>
        <dbReference type="ChEBI" id="CHEBI:15378"/>
        <dbReference type="ChEBI" id="CHEBI:30616"/>
        <dbReference type="ChEBI" id="CHEBI:43474"/>
        <dbReference type="ChEBI" id="CHEBI:456216"/>
        <dbReference type="EC" id="3.6.4.13"/>
    </reaction>
</comment>
<dbReference type="PROSITE" id="PS50908">
    <property type="entry name" value="RWD"/>
    <property type="match status" value="1"/>
</dbReference>
<comment type="caution">
    <text evidence="13">The sequence shown here is derived from an EMBL/GenBank/DDBJ whole genome shotgun (WGS) entry which is preliminary data.</text>
</comment>
<feature type="region of interest" description="Disordered" evidence="8">
    <location>
        <begin position="1071"/>
        <end position="1112"/>
    </location>
</feature>
<dbReference type="PANTHER" id="PTHR15678:SF6">
    <property type="entry name" value="BRIDGE-LIKE LIPID TRANSFER PROTEIN FAMILY MEMBER 2"/>
    <property type="match status" value="1"/>
</dbReference>
<feature type="domain" description="Helicase ATP-binding" evidence="11">
    <location>
        <begin position="3475"/>
        <end position="3643"/>
    </location>
</feature>
<reference evidence="13 14" key="3">
    <citation type="journal article" date="2015" name="Genome Announc.">
        <title>Draft Genome Sequence of the Archiascomycetous Yeast Saitoella complicata.</title>
        <authorList>
            <person name="Yamauchi K."/>
            <person name="Kondo S."/>
            <person name="Hamamoto M."/>
            <person name="Takahashi Y."/>
            <person name="Ogura Y."/>
            <person name="Hayashi T."/>
            <person name="Nishida H."/>
        </authorList>
    </citation>
    <scope>NUCLEOTIDE SEQUENCE [LARGE SCALE GENOMIC DNA]</scope>
    <source>
        <strain evidence="13 14">NRRL Y-17804</strain>
    </source>
</reference>
<feature type="region of interest" description="Disordered" evidence="8">
    <location>
        <begin position="2515"/>
        <end position="2627"/>
    </location>
</feature>
<dbReference type="InterPro" id="IPR019415">
    <property type="entry name" value="FMP27_SW_RBG"/>
</dbReference>
<dbReference type="InterPro" id="IPR011545">
    <property type="entry name" value="DEAD/DEAH_box_helicase_dom"/>
</dbReference>
<dbReference type="InterPro" id="IPR014001">
    <property type="entry name" value="Helicase_ATP-bd"/>
</dbReference>
<feature type="region of interest" description="Disordered" evidence="8">
    <location>
        <begin position="2054"/>
        <end position="2078"/>
    </location>
</feature>